<evidence type="ECO:0000313" key="3">
    <source>
        <dbReference type="Proteomes" id="UP000801492"/>
    </source>
</evidence>
<name>A0A8K0CUP1_IGNLU</name>
<sequence length="142" mass="15848">MTSREFKQYCQDTGIKLGFSPPYSPQSNSLVKLAVQACKRMLPKSVFNNSRNKDDILTGCVFSYRAAPSSVTSVSPMVTMLTYTSKFSVSVSSPANESQVEVKPKSILKVRVPEFSEGKRVWVNVKNVKGHDNWLCCEGKSW</sequence>
<dbReference type="GO" id="GO:0015074">
    <property type="term" value="P:DNA integration"/>
    <property type="evidence" value="ECO:0007669"/>
    <property type="project" value="InterPro"/>
</dbReference>
<gene>
    <name evidence="2" type="ORF">ILUMI_14562</name>
</gene>
<reference evidence="2" key="1">
    <citation type="submission" date="2019-08" db="EMBL/GenBank/DDBJ databases">
        <title>The genome of the North American firefly Photinus pyralis.</title>
        <authorList>
            <consortium name="Photinus pyralis genome working group"/>
            <person name="Fallon T.R."/>
            <person name="Sander Lower S.E."/>
            <person name="Weng J.-K."/>
        </authorList>
    </citation>
    <scope>NUCLEOTIDE SEQUENCE</scope>
    <source>
        <strain evidence="2">TRF0915ILg1</strain>
        <tissue evidence="2">Whole body</tissue>
    </source>
</reference>
<dbReference type="InterPro" id="IPR012337">
    <property type="entry name" value="RNaseH-like_sf"/>
</dbReference>
<dbReference type="GO" id="GO:0003676">
    <property type="term" value="F:nucleic acid binding"/>
    <property type="evidence" value="ECO:0007669"/>
    <property type="project" value="InterPro"/>
</dbReference>
<dbReference type="InterPro" id="IPR050951">
    <property type="entry name" value="Retrovirus_Pol_polyprotein"/>
</dbReference>
<evidence type="ECO:0000313" key="2">
    <source>
        <dbReference type="EMBL" id="KAF2891611.1"/>
    </source>
</evidence>
<dbReference type="Proteomes" id="UP000801492">
    <property type="component" value="Unassembled WGS sequence"/>
</dbReference>
<proteinExistence type="predicted"/>
<dbReference type="OrthoDB" id="6783654at2759"/>
<dbReference type="PANTHER" id="PTHR37984:SF5">
    <property type="entry name" value="PROTEIN NYNRIN-LIKE"/>
    <property type="match status" value="1"/>
</dbReference>
<keyword evidence="3" id="KW-1185">Reference proteome</keyword>
<protein>
    <recommendedName>
        <fullName evidence="1">Integrase catalytic domain-containing protein</fullName>
    </recommendedName>
</protein>
<dbReference type="SUPFAM" id="SSF53098">
    <property type="entry name" value="Ribonuclease H-like"/>
    <property type="match status" value="1"/>
</dbReference>
<dbReference type="EMBL" id="VTPC01027259">
    <property type="protein sequence ID" value="KAF2891611.1"/>
    <property type="molecule type" value="Genomic_DNA"/>
</dbReference>
<evidence type="ECO:0000259" key="1">
    <source>
        <dbReference type="PROSITE" id="PS50994"/>
    </source>
</evidence>
<dbReference type="AlphaFoldDB" id="A0A8K0CUP1"/>
<dbReference type="PANTHER" id="PTHR37984">
    <property type="entry name" value="PROTEIN CBG26694"/>
    <property type="match status" value="1"/>
</dbReference>
<comment type="caution">
    <text evidence="2">The sequence shown here is derived from an EMBL/GenBank/DDBJ whole genome shotgun (WGS) entry which is preliminary data.</text>
</comment>
<dbReference type="InterPro" id="IPR001584">
    <property type="entry name" value="Integrase_cat-core"/>
</dbReference>
<dbReference type="PROSITE" id="PS50994">
    <property type="entry name" value="INTEGRASE"/>
    <property type="match status" value="1"/>
</dbReference>
<accession>A0A8K0CUP1</accession>
<organism evidence="2 3">
    <name type="scientific">Ignelater luminosus</name>
    <name type="common">Cucubano</name>
    <name type="synonym">Pyrophorus luminosus</name>
    <dbReference type="NCBI Taxonomy" id="2038154"/>
    <lineage>
        <taxon>Eukaryota</taxon>
        <taxon>Metazoa</taxon>
        <taxon>Ecdysozoa</taxon>
        <taxon>Arthropoda</taxon>
        <taxon>Hexapoda</taxon>
        <taxon>Insecta</taxon>
        <taxon>Pterygota</taxon>
        <taxon>Neoptera</taxon>
        <taxon>Endopterygota</taxon>
        <taxon>Coleoptera</taxon>
        <taxon>Polyphaga</taxon>
        <taxon>Elateriformia</taxon>
        <taxon>Elateroidea</taxon>
        <taxon>Elateridae</taxon>
        <taxon>Agrypninae</taxon>
        <taxon>Pyrophorini</taxon>
        <taxon>Ignelater</taxon>
    </lineage>
</organism>
<feature type="domain" description="Integrase catalytic" evidence="1">
    <location>
        <begin position="1"/>
        <end position="84"/>
    </location>
</feature>
<dbReference type="Gene3D" id="3.30.420.10">
    <property type="entry name" value="Ribonuclease H-like superfamily/Ribonuclease H"/>
    <property type="match status" value="1"/>
</dbReference>
<dbReference type="InterPro" id="IPR036397">
    <property type="entry name" value="RNaseH_sf"/>
</dbReference>